<dbReference type="PANTHER" id="PTHR24166:SF48">
    <property type="entry name" value="PROTEIN VAPYRIN"/>
    <property type="match status" value="1"/>
</dbReference>
<dbReference type="Proteomes" id="UP000030671">
    <property type="component" value="Unassembled WGS sequence"/>
</dbReference>
<dbReference type="AlphaFoldDB" id="W4KM29"/>
<dbReference type="Pfam" id="PF12796">
    <property type="entry name" value="Ank_2"/>
    <property type="match status" value="3"/>
</dbReference>
<keyword evidence="1" id="KW-0677">Repeat</keyword>
<dbReference type="InterPro" id="IPR002110">
    <property type="entry name" value="Ankyrin_rpt"/>
</dbReference>
<dbReference type="PROSITE" id="PS50297">
    <property type="entry name" value="ANK_REP_REGION"/>
    <property type="match status" value="6"/>
</dbReference>
<evidence type="ECO:0000313" key="5">
    <source>
        <dbReference type="Proteomes" id="UP000030671"/>
    </source>
</evidence>
<organism evidence="4 5">
    <name type="scientific">Heterobasidion irregulare (strain TC 32-1)</name>
    <dbReference type="NCBI Taxonomy" id="747525"/>
    <lineage>
        <taxon>Eukaryota</taxon>
        <taxon>Fungi</taxon>
        <taxon>Dikarya</taxon>
        <taxon>Basidiomycota</taxon>
        <taxon>Agaricomycotina</taxon>
        <taxon>Agaricomycetes</taxon>
        <taxon>Russulales</taxon>
        <taxon>Bondarzewiaceae</taxon>
        <taxon>Heterobasidion</taxon>
        <taxon>Heterobasidion annosum species complex</taxon>
    </lineage>
</organism>
<dbReference type="PROSITE" id="PS50088">
    <property type="entry name" value="ANK_REPEAT"/>
    <property type="match status" value="8"/>
</dbReference>
<dbReference type="InParanoid" id="W4KM29"/>
<keyword evidence="5" id="KW-1185">Reference proteome</keyword>
<feature type="repeat" description="ANK" evidence="3">
    <location>
        <begin position="350"/>
        <end position="382"/>
    </location>
</feature>
<dbReference type="SUPFAM" id="SSF48403">
    <property type="entry name" value="Ankyrin repeat"/>
    <property type="match status" value="1"/>
</dbReference>
<dbReference type="PANTHER" id="PTHR24166">
    <property type="entry name" value="ROLLING PEBBLES, ISOFORM B"/>
    <property type="match status" value="1"/>
</dbReference>
<dbReference type="OrthoDB" id="7464126at2759"/>
<dbReference type="HOGENOM" id="CLU_373401_0_0_1"/>
<accession>W4KM29</accession>
<evidence type="ECO:0000313" key="4">
    <source>
        <dbReference type="EMBL" id="ETW86116.1"/>
    </source>
</evidence>
<sequence>MESLRASRFDLQGKISRMNYDIQLYLEGLFRDDFYLRDWGAMHKAMITDTLIQRANGMFQWVRCQLDSLRKCVTASDLEAALNSLPKSLDATYERMLQRILDEHQEKVHRVLQFLCCSARPMLLGELAEVVTVNMDPAGVAHYVPEDRLRSPSEVLTICGSLVSLSEADTRRQWNDPYPNLPRSIAQVIRLSHFSVQEYLMSKRMRTGGALEYRIDADLAHRSIAMICLAYLLRFDNSGGLDRKRLEEHPDIALVSYAGRHWIWHCLRCLGKGNDQPLQMLIQELFHPRRARFLNWVKIYDLDTGQYQYGRPLDIATLPGPLYYSCHAGLLEVSEWLLSQGAEVNATGGNFTYPLIAACAGGHTEVVRLLLDRGADVDAEGGGIDRTALQAACARGNETIVDMLLDRGANVNAEGGVFGPALQVACKDGHDAIVQLLLDRGADVNAEGVANGTPLQAACAQGHEPLVRPLIDQGAEPKGGDTLSAACSGGNEAIVRLLLDRGASASVHGRAESPLQAACRGGHVAIVKLLLETGAEVNTRGGHYETALQAACSTGDNRQEEVVQLLLDSGADVNARGGRYETALQAACAGGGDCQGAVIRLLLDNGADINARGGCYETALQAACAEGVKFDGRVVRLLLDRGAEPDTLGGWYGNALQAALTHDIFWSQDEAAKMMWDAGARLGTMSSAARSDEHLPVWQPSPSGNIWHQRGIYTPVSVREVWPEEFRRGGYYAKPHDRRRSSWS</sequence>
<gene>
    <name evidence="4" type="ORF">HETIRDRAFT_311209</name>
</gene>
<dbReference type="Gene3D" id="1.25.40.20">
    <property type="entry name" value="Ankyrin repeat-containing domain"/>
    <property type="match status" value="2"/>
</dbReference>
<dbReference type="SMART" id="SM00248">
    <property type="entry name" value="ANK"/>
    <property type="match status" value="10"/>
</dbReference>
<feature type="repeat" description="ANK" evidence="3">
    <location>
        <begin position="478"/>
        <end position="510"/>
    </location>
</feature>
<dbReference type="Pfam" id="PF00023">
    <property type="entry name" value="Ank"/>
    <property type="match status" value="1"/>
</dbReference>
<feature type="repeat" description="ANK" evidence="3">
    <location>
        <begin position="384"/>
        <end position="416"/>
    </location>
</feature>
<dbReference type="KEGG" id="hir:HETIRDRAFT_311209"/>
<name>W4KM29_HETIT</name>
<dbReference type="GeneID" id="20669850"/>
<reference evidence="4 5" key="1">
    <citation type="journal article" date="2012" name="New Phytol.">
        <title>Insight into trade-off between wood decay and parasitism from the genome of a fungal forest pathogen.</title>
        <authorList>
            <person name="Olson A."/>
            <person name="Aerts A."/>
            <person name="Asiegbu F."/>
            <person name="Belbahri L."/>
            <person name="Bouzid O."/>
            <person name="Broberg A."/>
            <person name="Canback B."/>
            <person name="Coutinho P.M."/>
            <person name="Cullen D."/>
            <person name="Dalman K."/>
            <person name="Deflorio G."/>
            <person name="van Diepen L.T."/>
            <person name="Dunand C."/>
            <person name="Duplessis S."/>
            <person name="Durling M."/>
            <person name="Gonthier P."/>
            <person name="Grimwood J."/>
            <person name="Fossdal C.G."/>
            <person name="Hansson D."/>
            <person name="Henrissat B."/>
            <person name="Hietala A."/>
            <person name="Himmelstrand K."/>
            <person name="Hoffmeister D."/>
            <person name="Hogberg N."/>
            <person name="James T.Y."/>
            <person name="Karlsson M."/>
            <person name="Kohler A."/>
            <person name="Kues U."/>
            <person name="Lee Y.H."/>
            <person name="Lin Y.C."/>
            <person name="Lind M."/>
            <person name="Lindquist E."/>
            <person name="Lombard V."/>
            <person name="Lucas S."/>
            <person name="Lunden K."/>
            <person name="Morin E."/>
            <person name="Murat C."/>
            <person name="Park J."/>
            <person name="Raffaello T."/>
            <person name="Rouze P."/>
            <person name="Salamov A."/>
            <person name="Schmutz J."/>
            <person name="Solheim H."/>
            <person name="Stahlberg J."/>
            <person name="Velez H."/>
            <person name="de Vries R.P."/>
            <person name="Wiebenga A."/>
            <person name="Woodward S."/>
            <person name="Yakovlev I."/>
            <person name="Garbelotto M."/>
            <person name="Martin F."/>
            <person name="Grigoriev I.V."/>
            <person name="Stenlid J."/>
        </authorList>
    </citation>
    <scope>NUCLEOTIDE SEQUENCE [LARGE SCALE GENOMIC DNA]</scope>
    <source>
        <strain evidence="4 5">TC 32-1</strain>
    </source>
</reference>
<keyword evidence="2 3" id="KW-0040">ANK repeat</keyword>
<feature type="repeat" description="ANK" evidence="3">
    <location>
        <begin position="510"/>
        <end position="542"/>
    </location>
</feature>
<protein>
    <submittedName>
        <fullName evidence="4">Uncharacterized protein</fullName>
    </submittedName>
</protein>
<feature type="repeat" description="ANK" evidence="3">
    <location>
        <begin position="543"/>
        <end position="578"/>
    </location>
</feature>
<dbReference type="eggNOG" id="KOG4177">
    <property type="taxonomic scope" value="Eukaryota"/>
</dbReference>
<dbReference type="InterPro" id="IPR050889">
    <property type="entry name" value="Dendritic_Spine_Reg/Scaffold"/>
</dbReference>
<dbReference type="STRING" id="747525.W4KM29"/>
<feature type="repeat" description="ANK" evidence="3">
    <location>
        <begin position="450"/>
        <end position="482"/>
    </location>
</feature>
<dbReference type="PRINTS" id="PR01415">
    <property type="entry name" value="ANKYRIN"/>
</dbReference>
<feature type="repeat" description="ANK" evidence="3">
    <location>
        <begin position="579"/>
        <end position="614"/>
    </location>
</feature>
<dbReference type="RefSeq" id="XP_009542890.1">
    <property type="nucleotide sequence ID" value="XM_009544595.1"/>
</dbReference>
<dbReference type="InterPro" id="IPR036770">
    <property type="entry name" value="Ankyrin_rpt-contain_sf"/>
</dbReference>
<evidence type="ECO:0000256" key="3">
    <source>
        <dbReference type="PROSITE-ProRule" id="PRU00023"/>
    </source>
</evidence>
<feature type="repeat" description="ANK" evidence="3">
    <location>
        <begin position="421"/>
        <end position="449"/>
    </location>
</feature>
<evidence type="ECO:0000256" key="1">
    <source>
        <dbReference type="ARBA" id="ARBA00022737"/>
    </source>
</evidence>
<proteinExistence type="predicted"/>
<evidence type="ECO:0000256" key="2">
    <source>
        <dbReference type="ARBA" id="ARBA00023043"/>
    </source>
</evidence>
<dbReference type="EMBL" id="KI925455">
    <property type="protein sequence ID" value="ETW86116.1"/>
    <property type="molecule type" value="Genomic_DNA"/>
</dbReference>